<dbReference type="InterPro" id="IPR033121">
    <property type="entry name" value="PEPTIDASE_A1"/>
</dbReference>
<dbReference type="FunFam" id="2.40.70.10:FF:000024">
    <property type="entry name" value="Endothiapepsin"/>
    <property type="match status" value="1"/>
</dbReference>
<dbReference type="FunFam" id="2.40.70.10:FF:000026">
    <property type="entry name" value="Endothiapepsin"/>
    <property type="match status" value="1"/>
</dbReference>
<dbReference type="PROSITE" id="PS51767">
    <property type="entry name" value="PEPTIDASE_A1"/>
    <property type="match status" value="1"/>
</dbReference>
<comment type="similarity">
    <text evidence="1 7">Belongs to the peptidase A1 family.</text>
</comment>
<evidence type="ECO:0000256" key="3">
    <source>
        <dbReference type="ARBA" id="ARBA00022750"/>
    </source>
</evidence>
<evidence type="ECO:0000256" key="4">
    <source>
        <dbReference type="ARBA" id="ARBA00022801"/>
    </source>
</evidence>
<evidence type="ECO:0000259" key="8">
    <source>
        <dbReference type="PROSITE" id="PS51767"/>
    </source>
</evidence>
<evidence type="ECO:0000256" key="1">
    <source>
        <dbReference type="ARBA" id="ARBA00007447"/>
    </source>
</evidence>
<proteinExistence type="inferred from homology"/>
<protein>
    <submittedName>
        <fullName evidence="9">Peptidase A1</fullName>
    </submittedName>
</protein>
<dbReference type="OrthoDB" id="2747330at2759"/>
<dbReference type="InterPro" id="IPR001461">
    <property type="entry name" value="Aspartic_peptidase_A1"/>
</dbReference>
<dbReference type="InterPro" id="IPR021109">
    <property type="entry name" value="Peptidase_aspartic_dom_sf"/>
</dbReference>
<evidence type="ECO:0000313" key="10">
    <source>
        <dbReference type="Proteomes" id="UP000803844"/>
    </source>
</evidence>
<evidence type="ECO:0000256" key="6">
    <source>
        <dbReference type="PIRSR" id="PIRSR601461-2"/>
    </source>
</evidence>
<sequence length="351" mass="36586">MPAHLDAIVKAYRGTSKRAAGSGTATNTPEAEDVSYLTNVAIGTPAQTLPLDFDTGSSDLWVFSSETPSDEVNGQKTYDAASSTTAKQLSGATWSISYGDGSSSSGNVYTDTVTIGNLTYASQAVEAATTVSDEFTEDSANSGLVGLAMSSLNTVSPTAQNTFFDNIKSTLTSPLFVANLNHDAPGTYTFGAIDFTGTVLYADLYNTSQDLSGYWTFQSTGYARAVTLTDETITGIADTGTTLLMLPDDVVAAYYAQVSGAEDSTAEGGYVFPCDSTMPDFSFGVGDGAITVPGDYINWSAVDTTNTTCYGGLQSDASIGFSIFGDIALKSAYVVFDGGEQRVGWAQKASV</sequence>
<dbReference type="EMBL" id="MU032352">
    <property type="protein sequence ID" value="KAF3761159.1"/>
    <property type="molecule type" value="Genomic_DNA"/>
</dbReference>
<dbReference type="PANTHER" id="PTHR47966:SF2">
    <property type="entry name" value="ASPERGILLOPEPSIN-1-RELATED"/>
    <property type="match status" value="1"/>
</dbReference>
<keyword evidence="4 7" id="KW-0378">Hydrolase</keyword>
<dbReference type="GO" id="GO:0004190">
    <property type="term" value="F:aspartic-type endopeptidase activity"/>
    <property type="evidence" value="ECO:0007669"/>
    <property type="project" value="UniProtKB-KW"/>
</dbReference>
<dbReference type="PANTHER" id="PTHR47966">
    <property type="entry name" value="BETA-SITE APP-CLEAVING ENZYME, ISOFORM A-RELATED"/>
    <property type="match status" value="1"/>
</dbReference>
<keyword evidence="6" id="KW-1015">Disulfide bond</keyword>
<organism evidence="9 10">
    <name type="scientific">Cryphonectria parasitica (strain ATCC 38755 / EP155)</name>
    <dbReference type="NCBI Taxonomy" id="660469"/>
    <lineage>
        <taxon>Eukaryota</taxon>
        <taxon>Fungi</taxon>
        <taxon>Dikarya</taxon>
        <taxon>Ascomycota</taxon>
        <taxon>Pezizomycotina</taxon>
        <taxon>Sordariomycetes</taxon>
        <taxon>Sordariomycetidae</taxon>
        <taxon>Diaporthales</taxon>
        <taxon>Cryphonectriaceae</taxon>
        <taxon>Cryphonectria-Endothia species complex</taxon>
        <taxon>Cryphonectria</taxon>
    </lineage>
</organism>
<keyword evidence="2 7" id="KW-0645">Protease</keyword>
<comment type="caution">
    <text evidence="9">The sequence shown here is derived from an EMBL/GenBank/DDBJ whole genome shotgun (WGS) entry which is preliminary data.</text>
</comment>
<dbReference type="RefSeq" id="XP_040772138.1">
    <property type="nucleotide sequence ID" value="XM_040922388.1"/>
</dbReference>
<feature type="disulfide bond" evidence="6">
    <location>
        <begin position="274"/>
        <end position="309"/>
    </location>
</feature>
<dbReference type="PRINTS" id="PR00792">
    <property type="entry name" value="PEPSIN"/>
</dbReference>
<accession>A0A9P4XUE1</accession>
<keyword evidence="3 7" id="KW-0064">Aspartyl protease</keyword>
<name>A0A9P4XUE1_CRYP1</name>
<reference evidence="9" key="1">
    <citation type="journal article" date="2020" name="Phytopathology">
        <title>Genome sequence of the chestnut blight fungus Cryphonectria parasitica EP155: A fundamental resource for an archetypical invasive plant pathogen.</title>
        <authorList>
            <person name="Crouch J.A."/>
            <person name="Dawe A."/>
            <person name="Aerts A."/>
            <person name="Barry K."/>
            <person name="Churchill A.C.L."/>
            <person name="Grimwood J."/>
            <person name="Hillman B."/>
            <person name="Milgroom M.G."/>
            <person name="Pangilinan J."/>
            <person name="Smith M."/>
            <person name="Salamov A."/>
            <person name="Schmutz J."/>
            <person name="Yadav J."/>
            <person name="Grigoriev I.V."/>
            <person name="Nuss D."/>
        </authorList>
    </citation>
    <scope>NUCLEOTIDE SEQUENCE</scope>
    <source>
        <strain evidence="9">EP155</strain>
    </source>
</reference>
<dbReference type="Gene3D" id="2.40.70.10">
    <property type="entry name" value="Acid Proteases"/>
    <property type="match status" value="2"/>
</dbReference>
<dbReference type="GeneID" id="63839517"/>
<dbReference type="Pfam" id="PF00026">
    <property type="entry name" value="Asp"/>
    <property type="match status" value="1"/>
</dbReference>
<evidence type="ECO:0000256" key="7">
    <source>
        <dbReference type="RuleBase" id="RU000454"/>
    </source>
</evidence>
<evidence type="ECO:0000256" key="2">
    <source>
        <dbReference type="ARBA" id="ARBA00022670"/>
    </source>
</evidence>
<dbReference type="CDD" id="cd06097">
    <property type="entry name" value="Aspergillopepsin_like"/>
    <property type="match status" value="1"/>
</dbReference>
<dbReference type="InterPro" id="IPR034163">
    <property type="entry name" value="Aspergillopepsin-like_cat_dom"/>
</dbReference>
<evidence type="ECO:0000256" key="5">
    <source>
        <dbReference type="PIRSR" id="PIRSR601461-1"/>
    </source>
</evidence>
<feature type="domain" description="Peptidase A1" evidence="8">
    <location>
        <begin position="36"/>
        <end position="346"/>
    </location>
</feature>
<feature type="active site" evidence="5">
    <location>
        <position position="54"/>
    </location>
</feature>
<dbReference type="InterPro" id="IPR001969">
    <property type="entry name" value="Aspartic_peptidase_AS"/>
</dbReference>
<gene>
    <name evidence="9" type="ORF">M406DRAFT_348452</name>
</gene>
<dbReference type="Proteomes" id="UP000803844">
    <property type="component" value="Unassembled WGS sequence"/>
</dbReference>
<dbReference type="GO" id="GO:0006508">
    <property type="term" value="P:proteolysis"/>
    <property type="evidence" value="ECO:0007669"/>
    <property type="project" value="UniProtKB-KW"/>
</dbReference>
<dbReference type="AlphaFoldDB" id="A0A9P4XUE1"/>
<keyword evidence="10" id="KW-1185">Reference proteome</keyword>
<feature type="active site" evidence="5">
    <location>
        <position position="238"/>
    </location>
</feature>
<evidence type="ECO:0000313" key="9">
    <source>
        <dbReference type="EMBL" id="KAF3761159.1"/>
    </source>
</evidence>
<dbReference type="PROSITE" id="PS00141">
    <property type="entry name" value="ASP_PROTEASE"/>
    <property type="match status" value="1"/>
</dbReference>
<dbReference type="SUPFAM" id="SSF50630">
    <property type="entry name" value="Acid proteases"/>
    <property type="match status" value="1"/>
</dbReference>